<dbReference type="EMBL" id="BART01009376">
    <property type="protein sequence ID" value="GAG67374.1"/>
    <property type="molecule type" value="Genomic_DNA"/>
</dbReference>
<organism evidence="2">
    <name type="scientific">marine sediment metagenome</name>
    <dbReference type="NCBI Taxonomy" id="412755"/>
    <lineage>
        <taxon>unclassified sequences</taxon>
        <taxon>metagenomes</taxon>
        <taxon>ecological metagenomes</taxon>
    </lineage>
</organism>
<feature type="non-terminal residue" evidence="2">
    <location>
        <position position="1"/>
    </location>
</feature>
<accession>X0ZDL1</accession>
<evidence type="ECO:0000313" key="2">
    <source>
        <dbReference type="EMBL" id="GAG67374.1"/>
    </source>
</evidence>
<keyword evidence="1" id="KW-0472">Membrane</keyword>
<gene>
    <name evidence="2" type="ORF">S01H4_20785</name>
</gene>
<name>X0ZDL1_9ZZZZ</name>
<reference evidence="2" key="1">
    <citation type="journal article" date="2014" name="Front. Microbiol.">
        <title>High frequency of phylogenetically diverse reductive dehalogenase-homologous genes in deep subseafloor sedimentary metagenomes.</title>
        <authorList>
            <person name="Kawai M."/>
            <person name="Futagami T."/>
            <person name="Toyoda A."/>
            <person name="Takaki Y."/>
            <person name="Nishi S."/>
            <person name="Hori S."/>
            <person name="Arai W."/>
            <person name="Tsubouchi T."/>
            <person name="Morono Y."/>
            <person name="Uchiyama I."/>
            <person name="Ito T."/>
            <person name="Fujiyama A."/>
            <person name="Inagaki F."/>
            <person name="Takami H."/>
        </authorList>
    </citation>
    <scope>NUCLEOTIDE SEQUENCE</scope>
    <source>
        <strain evidence="2">Expedition CK06-06</strain>
    </source>
</reference>
<keyword evidence="1" id="KW-0812">Transmembrane</keyword>
<dbReference type="AlphaFoldDB" id="X0ZDL1"/>
<comment type="caution">
    <text evidence="2">The sequence shown here is derived from an EMBL/GenBank/DDBJ whole genome shotgun (WGS) entry which is preliminary data.</text>
</comment>
<evidence type="ECO:0000256" key="1">
    <source>
        <dbReference type="SAM" id="Phobius"/>
    </source>
</evidence>
<feature type="transmembrane region" description="Helical" evidence="1">
    <location>
        <begin position="100"/>
        <end position="125"/>
    </location>
</feature>
<protein>
    <submittedName>
        <fullName evidence="2">Uncharacterized protein</fullName>
    </submittedName>
</protein>
<proteinExistence type="predicted"/>
<sequence length="170" mass="18851">ADATKEHSRRFNHFGLTLMFFGMQLKRWFLVPMQAWIKSYADLVKGQTEASRGLTRLNVHWTYFRFIVGSALAGVLLPMIPRLIELLDWATAFVEAHPEVVFIMIAGALVGITLATLGPLIAFLANLPTVTLSTSLAAFLVPGGGAGKTCRLGWQNNRNYNSYNGCCRFN</sequence>
<keyword evidence="1" id="KW-1133">Transmembrane helix</keyword>
<feature type="transmembrane region" description="Helical" evidence="1">
    <location>
        <begin position="62"/>
        <end position="80"/>
    </location>
</feature>